<accession>A0ABP8GQD1</accession>
<protein>
    <recommendedName>
        <fullName evidence="2">Outer membrane protein beta-barrel domain-containing protein</fullName>
    </recommendedName>
</protein>
<gene>
    <name evidence="3" type="ORF">GCM10023149_32510</name>
</gene>
<dbReference type="InterPro" id="IPR025665">
    <property type="entry name" value="Beta-barrel_OMP_2"/>
</dbReference>
<keyword evidence="1" id="KW-0732">Signal</keyword>
<sequence length="279" mass="31715">MKRIIFTIAAMLFTATIFAQTKTDTVVTTTTTITTVSTDTTKHSDTTRTKKRRFKFSFSTDNHDTLKTPSKQPGFSYGFAFSRIDIGFATLIDNGSFKLSADNQFLRYRSWKSSNFGLDLVQIGYRFSSSFKIYASGGFDWTSYRLREDVSIKRFQPSLTYTTDDIDYEKNSFSSVYLRIPLTFYWRSHNDNHGHRFHLAGGPLMGFLMNGATRQKSTENGEQKYTASFNLAKVQYGAFARIGYGGIGMFAKYYFNDMFDDSPAQKGLKSFMIGATIGF</sequence>
<evidence type="ECO:0000313" key="3">
    <source>
        <dbReference type="EMBL" id="GAA4328471.1"/>
    </source>
</evidence>
<organism evidence="3 4">
    <name type="scientific">Mucilaginibacter gynuensis</name>
    <dbReference type="NCBI Taxonomy" id="1302236"/>
    <lineage>
        <taxon>Bacteria</taxon>
        <taxon>Pseudomonadati</taxon>
        <taxon>Bacteroidota</taxon>
        <taxon>Sphingobacteriia</taxon>
        <taxon>Sphingobacteriales</taxon>
        <taxon>Sphingobacteriaceae</taxon>
        <taxon>Mucilaginibacter</taxon>
    </lineage>
</organism>
<keyword evidence="4" id="KW-1185">Reference proteome</keyword>
<dbReference type="EMBL" id="BAABFT010000008">
    <property type="protein sequence ID" value="GAA4328471.1"/>
    <property type="molecule type" value="Genomic_DNA"/>
</dbReference>
<reference evidence="4" key="1">
    <citation type="journal article" date="2019" name="Int. J. Syst. Evol. Microbiol.">
        <title>The Global Catalogue of Microorganisms (GCM) 10K type strain sequencing project: providing services to taxonomists for standard genome sequencing and annotation.</title>
        <authorList>
            <consortium name="The Broad Institute Genomics Platform"/>
            <consortium name="The Broad Institute Genome Sequencing Center for Infectious Disease"/>
            <person name="Wu L."/>
            <person name="Ma J."/>
        </authorList>
    </citation>
    <scope>NUCLEOTIDE SEQUENCE [LARGE SCALE GENOMIC DNA]</scope>
    <source>
        <strain evidence="4">JCM 17705</strain>
    </source>
</reference>
<feature type="signal peptide" evidence="1">
    <location>
        <begin position="1"/>
        <end position="19"/>
    </location>
</feature>
<name>A0ABP8GQD1_9SPHI</name>
<evidence type="ECO:0000259" key="2">
    <source>
        <dbReference type="Pfam" id="PF13568"/>
    </source>
</evidence>
<comment type="caution">
    <text evidence="3">The sequence shown here is derived from an EMBL/GenBank/DDBJ whole genome shotgun (WGS) entry which is preliminary data.</text>
</comment>
<proteinExistence type="predicted"/>
<evidence type="ECO:0000313" key="4">
    <source>
        <dbReference type="Proteomes" id="UP001500582"/>
    </source>
</evidence>
<feature type="domain" description="Outer membrane protein beta-barrel" evidence="2">
    <location>
        <begin position="113"/>
        <end position="255"/>
    </location>
</feature>
<evidence type="ECO:0000256" key="1">
    <source>
        <dbReference type="SAM" id="SignalP"/>
    </source>
</evidence>
<feature type="chain" id="PRO_5045557831" description="Outer membrane protein beta-barrel domain-containing protein" evidence="1">
    <location>
        <begin position="20"/>
        <end position="279"/>
    </location>
</feature>
<dbReference type="Pfam" id="PF13568">
    <property type="entry name" value="OMP_b-brl_2"/>
    <property type="match status" value="1"/>
</dbReference>
<dbReference type="Proteomes" id="UP001500582">
    <property type="component" value="Unassembled WGS sequence"/>
</dbReference>
<dbReference type="RefSeq" id="WP_345212187.1">
    <property type="nucleotide sequence ID" value="NZ_BAABFT010000008.1"/>
</dbReference>